<dbReference type="RefSeq" id="WP_127710663.1">
    <property type="nucleotide sequence ID" value="NZ_SACO01000012.1"/>
</dbReference>
<dbReference type="InterPro" id="IPR011250">
    <property type="entry name" value="OMP/PagP_B-barrel"/>
</dbReference>
<keyword evidence="1 2" id="KW-0732">Signal</keyword>
<dbReference type="InterPro" id="IPR027385">
    <property type="entry name" value="Beta-barrel_OMP"/>
</dbReference>
<accession>A0A437N1C1</accession>
<comment type="caution">
    <text evidence="4">The sequence shown here is derived from an EMBL/GenBank/DDBJ whole genome shotgun (WGS) entry which is preliminary data.</text>
</comment>
<organism evidence="4 5">
    <name type="scientific">Novosphingobium umbonatum</name>
    <dbReference type="NCBI Taxonomy" id="1908524"/>
    <lineage>
        <taxon>Bacteria</taxon>
        <taxon>Pseudomonadati</taxon>
        <taxon>Pseudomonadota</taxon>
        <taxon>Alphaproteobacteria</taxon>
        <taxon>Sphingomonadales</taxon>
        <taxon>Sphingomonadaceae</taxon>
        <taxon>Novosphingobium</taxon>
    </lineage>
</organism>
<feature type="chain" id="PRO_5019503297" description="Outer membrane protein beta-barrel domain-containing protein" evidence="2">
    <location>
        <begin position="21"/>
        <end position="159"/>
    </location>
</feature>
<name>A0A437N1C1_9SPHN</name>
<dbReference type="OrthoDB" id="7410209at2"/>
<reference evidence="4 5" key="1">
    <citation type="submission" date="2019-01" db="EMBL/GenBank/DDBJ databases">
        <authorList>
            <person name="Chen W.-M."/>
        </authorList>
    </citation>
    <scope>NUCLEOTIDE SEQUENCE [LARGE SCALE GENOMIC DNA]</scope>
    <source>
        <strain evidence="4 5">FSY-9</strain>
    </source>
</reference>
<gene>
    <name evidence="4" type="ORF">EOE18_14170</name>
</gene>
<dbReference type="EMBL" id="SACO01000012">
    <property type="protein sequence ID" value="RVU03722.1"/>
    <property type="molecule type" value="Genomic_DNA"/>
</dbReference>
<evidence type="ECO:0000256" key="2">
    <source>
        <dbReference type="SAM" id="SignalP"/>
    </source>
</evidence>
<sequence length="159" mass="16434">MRLVLIPLLASLAVAAPAMAESTPDSSKTTGARFDVHGGLGWADGQTAQGTLGATLGYDIATGGKTFVGIEQSVDKVLTSSDKARWSTTARAGLQVTPANKLYGLAGYSYGVGPNGTHIGGGVEHAFGPYFTKVEYRHTFNEDAAKDSNAALVGVGLRF</sequence>
<dbReference type="AlphaFoldDB" id="A0A437N1C1"/>
<dbReference type="Pfam" id="PF13505">
    <property type="entry name" value="OMP_b-brl"/>
    <property type="match status" value="1"/>
</dbReference>
<dbReference type="Proteomes" id="UP000282837">
    <property type="component" value="Unassembled WGS sequence"/>
</dbReference>
<keyword evidence="5" id="KW-1185">Reference proteome</keyword>
<protein>
    <recommendedName>
        <fullName evidence="3">Outer membrane protein beta-barrel domain-containing protein</fullName>
    </recommendedName>
</protein>
<evidence type="ECO:0000313" key="4">
    <source>
        <dbReference type="EMBL" id="RVU03722.1"/>
    </source>
</evidence>
<dbReference type="SUPFAM" id="SSF56925">
    <property type="entry name" value="OMPA-like"/>
    <property type="match status" value="1"/>
</dbReference>
<evidence type="ECO:0000256" key="1">
    <source>
        <dbReference type="ARBA" id="ARBA00022729"/>
    </source>
</evidence>
<proteinExistence type="predicted"/>
<feature type="signal peptide" evidence="2">
    <location>
        <begin position="1"/>
        <end position="20"/>
    </location>
</feature>
<evidence type="ECO:0000313" key="5">
    <source>
        <dbReference type="Proteomes" id="UP000282837"/>
    </source>
</evidence>
<evidence type="ECO:0000259" key="3">
    <source>
        <dbReference type="Pfam" id="PF13505"/>
    </source>
</evidence>
<feature type="domain" description="Outer membrane protein beta-barrel" evidence="3">
    <location>
        <begin position="8"/>
        <end position="159"/>
    </location>
</feature>